<evidence type="ECO:0000256" key="1">
    <source>
        <dbReference type="SAM" id="MobiDB-lite"/>
    </source>
</evidence>
<proteinExistence type="predicted"/>
<dbReference type="RefSeq" id="WP_152765261.1">
    <property type="nucleotide sequence ID" value="NZ_WHLY01000002.1"/>
</dbReference>
<feature type="compositionally biased region" description="Basic and acidic residues" evidence="1">
    <location>
        <begin position="189"/>
        <end position="204"/>
    </location>
</feature>
<dbReference type="EMBL" id="WHLY01000002">
    <property type="protein sequence ID" value="MPR36933.1"/>
    <property type="molecule type" value="Genomic_DNA"/>
</dbReference>
<keyword evidence="3" id="KW-1185">Reference proteome</keyword>
<evidence type="ECO:0000313" key="2">
    <source>
        <dbReference type="EMBL" id="MPR36933.1"/>
    </source>
</evidence>
<accession>A0A7C9FZL0</accession>
<dbReference type="AlphaFoldDB" id="A0A7C9FZL0"/>
<feature type="region of interest" description="Disordered" evidence="1">
    <location>
        <begin position="186"/>
        <end position="205"/>
    </location>
</feature>
<sequence>MSNPMTTLEQIRQVESAIKLLEMQLKAGRARPEQLEPLREQLSRLKSQALTAPNPQPAAPVAAAPVKSPRATRSVVDSYAERQAALTLEADALRQEQAKLSNLLHKVPAHQDCPELTSRIVDLQGQIEDLWDEKKFIERNGVDAQASFREETVPGGAPPVVRPLGDLQQKAVLTVELQRLREKRSKLSRKLENPKAADSKKAEWGTELAQVSRRIEELTAERYVL</sequence>
<comment type="caution">
    <text evidence="2">The sequence shown here is derived from an EMBL/GenBank/DDBJ whole genome shotgun (WGS) entry which is preliminary data.</text>
</comment>
<gene>
    <name evidence="2" type="ORF">GBK04_27270</name>
</gene>
<name>A0A7C9FZL0_9BACT</name>
<organism evidence="2 3">
    <name type="scientific">Salmonirosea aquatica</name>
    <dbReference type="NCBI Taxonomy" id="2654236"/>
    <lineage>
        <taxon>Bacteria</taxon>
        <taxon>Pseudomonadati</taxon>
        <taxon>Bacteroidota</taxon>
        <taxon>Cytophagia</taxon>
        <taxon>Cytophagales</taxon>
        <taxon>Spirosomataceae</taxon>
        <taxon>Salmonirosea</taxon>
    </lineage>
</organism>
<dbReference type="Proteomes" id="UP000479293">
    <property type="component" value="Unassembled WGS sequence"/>
</dbReference>
<protein>
    <submittedName>
        <fullName evidence="2">Uncharacterized protein</fullName>
    </submittedName>
</protein>
<reference evidence="2 3" key="1">
    <citation type="submission" date="2019-10" db="EMBL/GenBank/DDBJ databases">
        <title>Draft Genome Sequence of Cytophagaceae sp. SJW1-29.</title>
        <authorList>
            <person name="Choi A."/>
        </authorList>
    </citation>
    <scope>NUCLEOTIDE SEQUENCE [LARGE SCALE GENOMIC DNA]</scope>
    <source>
        <strain evidence="2 3">SJW1-29</strain>
    </source>
</reference>
<evidence type="ECO:0000313" key="3">
    <source>
        <dbReference type="Proteomes" id="UP000479293"/>
    </source>
</evidence>